<proteinExistence type="predicted"/>
<dbReference type="GO" id="GO:0016491">
    <property type="term" value="F:oxidoreductase activity"/>
    <property type="evidence" value="ECO:0007669"/>
    <property type="project" value="UniProtKB-KW"/>
</dbReference>
<keyword evidence="3" id="KW-0812">Transmembrane</keyword>
<keyword evidence="3" id="KW-0472">Membrane</keyword>
<evidence type="ECO:0000256" key="3">
    <source>
        <dbReference type="SAM" id="Phobius"/>
    </source>
</evidence>
<accession>A0A9W6WU52</accession>
<evidence type="ECO:0000313" key="5">
    <source>
        <dbReference type="EMBL" id="GMF16310.1"/>
    </source>
</evidence>
<keyword evidence="3" id="KW-1133">Transmembrane helix</keyword>
<dbReference type="InterPro" id="IPR013785">
    <property type="entry name" value="Aldolase_TIM"/>
</dbReference>
<dbReference type="PANTHER" id="PTHR10578:SF149">
    <property type="entry name" value="2-HYDROXYACID OXIDASE 2"/>
    <property type="match status" value="1"/>
</dbReference>
<dbReference type="InterPro" id="IPR000262">
    <property type="entry name" value="FMN-dep_DH"/>
</dbReference>
<dbReference type="PROSITE" id="PS00557">
    <property type="entry name" value="FMN_HYDROXY_ACID_DH_1"/>
    <property type="match status" value="1"/>
</dbReference>
<dbReference type="AlphaFoldDB" id="A0A9W6WU52"/>
<evidence type="ECO:0000313" key="6">
    <source>
        <dbReference type="Proteomes" id="UP001165121"/>
    </source>
</evidence>
<keyword evidence="6" id="KW-1185">Reference proteome</keyword>
<dbReference type="PANTHER" id="PTHR10578">
    <property type="entry name" value="S -2-HYDROXY-ACID OXIDASE-RELATED"/>
    <property type="match status" value="1"/>
</dbReference>
<dbReference type="OrthoDB" id="25826at2759"/>
<evidence type="ECO:0000256" key="1">
    <source>
        <dbReference type="ARBA" id="ARBA00001917"/>
    </source>
</evidence>
<dbReference type="SUPFAM" id="SSF51395">
    <property type="entry name" value="FMN-linked oxidoreductases"/>
    <property type="match status" value="1"/>
</dbReference>
<dbReference type="Pfam" id="PF01070">
    <property type="entry name" value="FMN_dh"/>
    <property type="match status" value="1"/>
</dbReference>
<dbReference type="Proteomes" id="UP001165121">
    <property type="component" value="Unassembled WGS sequence"/>
</dbReference>
<dbReference type="InterPro" id="IPR008259">
    <property type="entry name" value="FMN_hydac_DH_AS"/>
</dbReference>
<sequence>MANFGPQNATTDYADYVSDLYDQTLSWKDVKWLKSITTLPIVAKGVLTPEDAVMAVESGCAGILVSNHGARQLDGVAATIDALPAIVQAVGNRAEVYMDGGVRRGTDVFKVGYALVFLYLSVLMLTGLVSPGSGARSSCRVCGTTSFVRARPQRK</sequence>
<comment type="cofactor">
    <cofactor evidence="1">
        <name>FMN</name>
        <dbReference type="ChEBI" id="CHEBI:58210"/>
    </cofactor>
</comment>
<comment type="caution">
    <text evidence="5">The sequence shown here is derived from an EMBL/GenBank/DDBJ whole genome shotgun (WGS) entry which is preliminary data.</text>
</comment>
<dbReference type="InterPro" id="IPR037396">
    <property type="entry name" value="FMN_HAD"/>
</dbReference>
<evidence type="ECO:0000256" key="2">
    <source>
        <dbReference type="ARBA" id="ARBA00023002"/>
    </source>
</evidence>
<name>A0A9W6WU52_9STRA</name>
<organism evidence="5 6">
    <name type="scientific">Phytophthora fragariaefolia</name>
    <dbReference type="NCBI Taxonomy" id="1490495"/>
    <lineage>
        <taxon>Eukaryota</taxon>
        <taxon>Sar</taxon>
        <taxon>Stramenopiles</taxon>
        <taxon>Oomycota</taxon>
        <taxon>Peronosporomycetes</taxon>
        <taxon>Peronosporales</taxon>
        <taxon>Peronosporaceae</taxon>
        <taxon>Phytophthora</taxon>
    </lineage>
</organism>
<keyword evidence="2" id="KW-0560">Oxidoreductase</keyword>
<protein>
    <submittedName>
        <fullName evidence="5">Unnamed protein product</fullName>
    </submittedName>
</protein>
<evidence type="ECO:0000259" key="4">
    <source>
        <dbReference type="PROSITE" id="PS51349"/>
    </source>
</evidence>
<dbReference type="EMBL" id="BSXT01000060">
    <property type="protein sequence ID" value="GMF16310.1"/>
    <property type="molecule type" value="Genomic_DNA"/>
</dbReference>
<dbReference type="PROSITE" id="PS51349">
    <property type="entry name" value="FMN_HYDROXY_ACID_DH_2"/>
    <property type="match status" value="1"/>
</dbReference>
<gene>
    <name evidence="5" type="ORF">Pfra01_000076100</name>
</gene>
<feature type="domain" description="FMN hydroxy acid dehydrogenase" evidence="4">
    <location>
        <begin position="1"/>
        <end position="110"/>
    </location>
</feature>
<dbReference type="Gene3D" id="3.20.20.70">
    <property type="entry name" value="Aldolase class I"/>
    <property type="match status" value="1"/>
</dbReference>
<reference evidence="5" key="1">
    <citation type="submission" date="2023-04" db="EMBL/GenBank/DDBJ databases">
        <title>Phytophthora fragariaefolia NBRC 109709.</title>
        <authorList>
            <person name="Ichikawa N."/>
            <person name="Sato H."/>
            <person name="Tonouchi N."/>
        </authorList>
    </citation>
    <scope>NUCLEOTIDE SEQUENCE</scope>
    <source>
        <strain evidence="5">NBRC 109709</strain>
    </source>
</reference>
<feature type="transmembrane region" description="Helical" evidence="3">
    <location>
        <begin position="111"/>
        <end position="130"/>
    </location>
</feature>